<comment type="caution">
    <text evidence="11">The sequence shown here is derived from an EMBL/GenBank/DDBJ whole genome shotgun (WGS) entry which is preliminary data.</text>
</comment>
<keyword evidence="3 8" id="KW-0812">Transmembrane</keyword>
<dbReference type="InterPro" id="IPR016624">
    <property type="entry name" value="UCP014753"/>
</dbReference>
<keyword evidence="5 8" id="KW-0472">Membrane</keyword>
<evidence type="ECO:0000256" key="6">
    <source>
        <dbReference type="ARBA" id="ARBA00037968"/>
    </source>
</evidence>
<feature type="transmembrane region" description="Helical" evidence="8">
    <location>
        <begin position="127"/>
        <end position="144"/>
    </location>
</feature>
<dbReference type="GO" id="GO:0016020">
    <property type="term" value="C:membrane"/>
    <property type="evidence" value="ECO:0007669"/>
    <property type="project" value="UniProtKB-SubCell"/>
</dbReference>
<reference evidence="11 12" key="1">
    <citation type="submission" date="2019-12" db="EMBL/GenBank/DDBJ databases">
        <title>A genome sequence resource for the geographically widespread anthracnose pathogen Colletotrichum asianum.</title>
        <authorList>
            <person name="Meng Y."/>
        </authorList>
    </citation>
    <scope>NUCLEOTIDE SEQUENCE [LARGE SCALE GENOMIC DNA]</scope>
    <source>
        <strain evidence="11 12">ICMP 18580</strain>
    </source>
</reference>
<proteinExistence type="inferred from homology"/>
<dbReference type="Proteomes" id="UP000434172">
    <property type="component" value="Unassembled WGS sequence"/>
</dbReference>
<dbReference type="GO" id="GO:0022857">
    <property type="term" value="F:transmembrane transporter activity"/>
    <property type="evidence" value="ECO:0007669"/>
    <property type="project" value="InterPro"/>
</dbReference>
<dbReference type="Gene3D" id="1.20.1250.20">
    <property type="entry name" value="MFS general substrate transporter like domains"/>
    <property type="match status" value="1"/>
</dbReference>
<protein>
    <submittedName>
        <fullName evidence="11">Uncharacterized protein</fullName>
    </submittedName>
</protein>
<dbReference type="SUPFAM" id="SSF103473">
    <property type="entry name" value="MFS general substrate transporter"/>
    <property type="match status" value="1"/>
</dbReference>
<comment type="similarity">
    <text evidence="6">Belongs to the major facilitator superfamily. Allantoate permease family.</text>
</comment>
<feature type="domain" description="DUF2264" evidence="10">
    <location>
        <begin position="953"/>
        <end position="1238"/>
    </location>
</feature>
<feature type="transmembrane region" description="Helical" evidence="8">
    <location>
        <begin position="215"/>
        <end position="234"/>
    </location>
</feature>
<dbReference type="OrthoDB" id="5150166at2759"/>
<feature type="compositionally biased region" description="Polar residues" evidence="7">
    <location>
        <begin position="1"/>
        <end position="18"/>
    </location>
</feature>
<feature type="transmembrane region" description="Helical" evidence="8">
    <location>
        <begin position="246"/>
        <end position="268"/>
    </location>
</feature>
<evidence type="ECO:0000256" key="8">
    <source>
        <dbReference type="SAM" id="Phobius"/>
    </source>
</evidence>
<dbReference type="FunFam" id="1.20.1250.20:FF:000065">
    <property type="entry name" value="Putative MFS pantothenate transporter"/>
    <property type="match status" value="1"/>
</dbReference>
<dbReference type="InterPro" id="IPR036259">
    <property type="entry name" value="MFS_trans_sf"/>
</dbReference>
<evidence type="ECO:0000313" key="11">
    <source>
        <dbReference type="EMBL" id="KAF0327956.1"/>
    </source>
</evidence>
<dbReference type="PANTHER" id="PTHR35339">
    <property type="entry name" value="LINALOOL DEHYDRATASE_ISOMERASE DOMAIN-CONTAINING PROTEIN"/>
    <property type="match status" value="1"/>
</dbReference>
<dbReference type="Pfam" id="PF10022">
    <property type="entry name" value="DUF2264"/>
    <property type="match status" value="1"/>
</dbReference>
<accession>A0A8H3ZV68</accession>
<evidence type="ECO:0000256" key="2">
    <source>
        <dbReference type="ARBA" id="ARBA00022448"/>
    </source>
</evidence>
<evidence type="ECO:0000256" key="1">
    <source>
        <dbReference type="ARBA" id="ARBA00004141"/>
    </source>
</evidence>
<feature type="transmembrane region" description="Helical" evidence="8">
    <location>
        <begin position="384"/>
        <end position="406"/>
    </location>
</feature>
<feature type="transmembrane region" description="Helical" evidence="8">
    <location>
        <begin position="315"/>
        <end position="332"/>
    </location>
</feature>
<evidence type="ECO:0000313" key="12">
    <source>
        <dbReference type="Proteomes" id="UP000434172"/>
    </source>
</evidence>
<dbReference type="EMBL" id="WOWK01000020">
    <property type="protein sequence ID" value="KAF0327956.1"/>
    <property type="molecule type" value="Genomic_DNA"/>
</dbReference>
<feature type="transmembrane region" description="Helical" evidence="8">
    <location>
        <begin position="478"/>
        <end position="499"/>
    </location>
</feature>
<gene>
    <name evidence="11" type="ORF">GQ607_004787</name>
</gene>
<dbReference type="InterPro" id="IPR049237">
    <property type="entry name" value="DUF2264_C"/>
</dbReference>
<name>A0A8H3ZV68_9PEZI</name>
<feature type="transmembrane region" description="Helical" evidence="8">
    <location>
        <begin position="448"/>
        <end position="466"/>
    </location>
</feature>
<dbReference type="AlphaFoldDB" id="A0A8H3ZV68"/>
<dbReference type="PANTHER" id="PTHR35339:SF2">
    <property type="entry name" value="DUF2264 DOMAIN-CONTAINING PROTEIN-RELATED"/>
    <property type="match status" value="1"/>
</dbReference>
<dbReference type="InterPro" id="IPR049349">
    <property type="entry name" value="DUF2264_N"/>
</dbReference>
<evidence type="ECO:0000259" key="9">
    <source>
        <dbReference type="Pfam" id="PF10022"/>
    </source>
</evidence>
<keyword evidence="4 8" id="KW-1133">Transmembrane helix</keyword>
<comment type="subcellular location">
    <subcellularLocation>
        <location evidence="1">Membrane</location>
        <topology evidence="1">Multi-pass membrane protein</topology>
    </subcellularLocation>
</comment>
<feature type="transmembrane region" description="Helical" evidence="8">
    <location>
        <begin position="412"/>
        <end position="436"/>
    </location>
</feature>
<evidence type="ECO:0000256" key="4">
    <source>
        <dbReference type="ARBA" id="ARBA00022989"/>
    </source>
</evidence>
<dbReference type="Pfam" id="PF20938">
    <property type="entry name" value="DUF2264_C"/>
    <property type="match status" value="1"/>
</dbReference>
<evidence type="ECO:0000256" key="5">
    <source>
        <dbReference type="ARBA" id="ARBA00023136"/>
    </source>
</evidence>
<feature type="domain" description="DUF2264" evidence="9">
    <location>
        <begin position="555"/>
        <end position="943"/>
    </location>
</feature>
<keyword evidence="2" id="KW-0813">Transport</keyword>
<feature type="region of interest" description="Disordered" evidence="7">
    <location>
        <begin position="1"/>
        <end position="26"/>
    </location>
</feature>
<evidence type="ECO:0000259" key="10">
    <source>
        <dbReference type="Pfam" id="PF20938"/>
    </source>
</evidence>
<organism evidence="11 12">
    <name type="scientific">Colletotrichum asianum</name>
    <dbReference type="NCBI Taxonomy" id="702518"/>
    <lineage>
        <taxon>Eukaryota</taxon>
        <taxon>Fungi</taxon>
        <taxon>Dikarya</taxon>
        <taxon>Ascomycota</taxon>
        <taxon>Pezizomycotina</taxon>
        <taxon>Sordariomycetes</taxon>
        <taxon>Hypocreomycetidae</taxon>
        <taxon>Glomerellales</taxon>
        <taxon>Glomerellaceae</taxon>
        <taxon>Colletotrichum</taxon>
        <taxon>Colletotrichum gloeosporioides species complex</taxon>
    </lineage>
</organism>
<evidence type="ECO:0000256" key="7">
    <source>
        <dbReference type="SAM" id="MobiDB-lite"/>
    </source>
</evidence>
<feature type="transmembrane region" description="Helical" evidence="8">
    <location>
        <begin position="81"/>
        <end position="98"/>
    </location>
</feature>
<keyword evidence="12" id="KW-1185">Reference proteome</keyword>
<evidence type="ECO:0000256" key="3">
    <source>
        <dbReference type="ARBA" id="ARBA00022692"/>
    </source>
</evidence>
<sequence length="1259" mass="140560">MVTTASTTVSGETSQHQHATTEHHVAKDAAVPAVAASTVMEEAGETENQAPKRSLWIAWLYMFDWYPSHLSKQEKKFLRKLDAFLLTFTSLAFFLKWLDSSNINSAYVSGMKEELKLFGNEYSMFQTFYNIGYIICQVPAMLLLSRPKYSRYFLPTMEVLWSVLTFAQCKLQTAPQIYGTRFLLGVLETPVASGSLFILSSWYKPEELFKRAGLWYVSNNIGVMFGGYLQAAAYKNLNGVHGTTGWRWLFIIDGCISLPIGIAGYFIFPGMPTSGKPWWLTQEEHEIGQRRMREEGIEEPKKISMQMFKRVFGHWHWYIGVLAYVLFLSGAYPHGQMALWLKDQADKWGIYTVPQINTIPTGAQGVSVVAAVLATSLCMVYPTWVIFQIVMAIFMFANIVQMVWFVPHGLHFVSYYLFGVSAAVTPILVPTVNYWLKDSAEARAFCTGSMLTLGFAISSFYPLVVFPVVEAPRWKKGYIVNFFFILGCWASLTTGFFLYRKQEKRQKQLDLDEENLKGADVKHLRLFSPSRIIHAIPNSSKMPPLPGFSDNPFRTRSDLIRATLALLRPLIPHFSPSKARIRVPVSTATHFDETAAQLEGFARPLWAVGALLLGAESTSDPDLANSINEVVQPWIDGFVAGTDPEHSEYWGKINDMDQRMVEAEIISFALLSAPERIFAPLSDQAKQNVTNWLSTLNGMEMPKNNWRWFRVFGNLALSKVCGVPFEDVRDELNSDLELLDTFYRMDGWSADGPWQTAEQAHDEFEQFGKTGRRDAIGIGRQADYYSGSFAIQFSQLLYSRFAADLDPKRSAVYRQRARDFGATFWRYFDADGAAIPFGRSLTYRFACGGYFAAVALAQVEDLPAPLHTPGAVKGFLMRHLRWWAENSNDIFYPDGTLNIGWLYPNMFMCEDYNSPQSPYWCLKTLIAVGLSENDSFWTEDESSYPESAPSASVAVVRAPEQILCNHPSSNHHFLLSPGQFVAWPMKANQAKYCKFAYSSAFAFSVPTGPLIQQIAPDNALALSKDGGETWAVKWKSDEVRFSTAHLKSSLGSEKVQVASAVWYPWSDRAVTVDTTLIPPTNRWPDWHVRIHRIKASERLKTLHTVEGGFAIFSRKSADGMPLPVTDAISDDATLGVTEAIIQKKGSVLILSSAGASGVVTKGLVGSGRTSDCSPLKPDSNTNLASQRIMIPVTSHSVIEGIEAGSEFVLVESIFAISTKANGGRGLTGKGLQQRWIDVPLVRVGSNPASSGEEVIAVDV</sequence>
<dbReference type="Pfam" id="PF07690">
    <property type="entry name" value="MFS_1"/>
    <property type="match status" value="1"/>
</dbReference>
<dbReference type="InterPro" id="IPR011701">
    <property type="entry name" value="MFS"/>
</dbReference>